<protein>
    <submittedName>
        <fullName evidence="2">Uncharacterized protein</fullName>
    </submittedName>
</protein>
<accession>A0A6M3L033</accession>
<name>A0A6M3L033_9ZZZZ</name>
<dbReference type="EMBL" id="MT142691">
    <property type="protein sequence ID" value="QJA87242.1"/>
    <property type="molecule type" value="Genomic_DNA"/>
</dbReference>
<organism evidence="2">
    <name type="scientific">viral metagenome</name>
    <dbReference type="NCBI Taxonomy" id="1070528"/>
    <lineage>
        <taxon>unclassified sequences</taxon>
        <taxon>metagenomes</taxon>
        <taxon>organismal metagenomes</taxon>
    </lineage>
</organism>
<dbReference type="AlphaFoldDB" id="A0A6M3L033"/>
<reference evidence="2" key="1">
    <citation type="submission" date="2020-03" db="EMBL/GenBank/DDBJ databases">
        <title>The deep terrestrial virosphere.</title>
        <authorList>
            <person name="Holmfeldt K."/>
            <person name="Nilsson E."/>
            <person name="Simone D."/>
            <person name="Lopez-Fernandez M."/>
            <person name="Wu X."/>
            <person name="de Brujin I."/>
            <person name="Lundin D."/>
            <person name="Andersson A."/>
            <person name="Bertilsson S."/>
            <person name="Dopson M."/>
        </authorList>
    </citation>
    <scope>NUCLEOTIDE SEQUENCE</scope>
    <source>
        <strain evidence="1">MM415A06595</strain>
        <strain evidence="2">MM415B03027</strain>
    </source>
</reference>
<sequence length="123" mass="13511">MAWQDTSKLLVAHPRFAWRDGMAVAVGNPFRPFVRLGSASAAACNKGGVDVGEYPGLTDWATIGVLLGMLYMTSPWVSVQTDDPHLWCVSWCSDTEYPVWHSQESAWLGEAVALALLEVWGNE</sequence>
<evidence type="ECO:0000313" key="1">
    <source>
        <dbReference type="EMBL" id="QJA68456.1"/>
    </source>
</evidence>
<evidence type="ECO:0000313" key="2">
    <source>
        <dbReference type="EMBL" id="QJA87242.1"/>
    </source>
</evidence>
<proteinExistence type="predicted"/>
<dbReference type="EMBL" id="MT141619">
    <property type="protein sequence ID" value="QJA68456.1"/>
    <property type="molecule type" value="Genomic_DNA"/>
</dbReference>
<gene>
    <name evidence="1" type="ORF">MM415A06595_0002</name>
    <name evidence="2" type="ORF">MM415B03027_0010</name>
</gene>